<dbReference type="VEuPathDB" id="FungiDB:PV08_08986"/>
<dbReference type="SUPFAM" id="SSF51735">
    <property type="entry name" value="NAD(P)-binding Rossmann-fold domains"/>
    <property type="match status" value="1"/>
</dbReference>
<dbReference type="GeneID" id="27336069"/>
<evidence type="ECO:0000256" key="2">
    <source>
        <dbReference type="ARBA" id="ARBA00022857"/>
    </source>
</evidence>
<dbReference type="EMBL" id="KN847497">
    <property type="protein sequence ID" value="KIW13794.1"/>
    <property type="molecule type" value="Genomic_DNA"/>
</dbReference>
<dbReference type="Gene3D" id="3.40.50.720">
    <property type="entry name" value="NAD(P)-binding Rossmann-like Domain"/>
    <property type="match status" value="1"/>
</dbReference>
<dbReference type="Proteomes" id="UP000053328">
    <property type="component" value="Unassembled WGS sequence"/>
</dbReference>
<dbReference type="OrthoDB" id="3358371at2759"/>
<dbReference type="STRING" id="91928.A0A0D2BRA7"/>
<sequence length="372" mass="41118">MSPTDKKKTIVVVGATGRQGGSVARTFLSSPVSSHWRVRCVTRNPSSEAARGLASLGADLVQADLSSLPSLVSAFSSAHAIYVNTDFWEVYRGALSSGKTTDAQASQLAYDTEIARGKNAALAASQIPGLERYVYSAFGSMKVASGGKYARCYHFEAKAVVVSYIASELPALNSRTSYIYASAYCDNALLYPHKVPLGTPWILWLVTKLPFLLQLMPPPRAKKLEQTEDGGGAGRGGWYQYLMTLPGRMSTSMPTFIPHISTGGYVRCLVEDESPGTKLLAVDWWLTMEEGLRTWERVTNRKAHFLQMPVSLLCRITGIREEVMEGAAFLAEFPYMCEVTEWIEPKHLKNPPPVAMSWEEYLRSRDIKELLE</sequence>
<dbReference type="Pfam" id="PF05368">
    <property type="entry name" value="NmrA"/>
    <property type="match status" value="1"/>
</dbReference>
<evidence type="ECO:0000313" key="5">
    <source>
        <dbReference type="Proteomes" id="UP000053328"/>
    </source>
</evidence>
<dbReference type="PANTHER" id="PTHR42748">
    <property type="entry name" value="NITROGEN METABOLITE REPRESSION PROTEIN NMRA FAMILY MEMBER"/>
    <property type="match status" value="1"/>
</dbReference>
<feature type="domain" description="NmrA-like" evidence="3">
    <location>
        <begin position="6"/>
        <end position="187"/>
    </location>
</feature>
<evidence type="ECO:0000313" key="4">
    <source>
        <dbReference type="EMBL" id="KIW13794.1"/>
    </source>
</evidence>
<reference evidence="4 5" key="1">
    <citation type="submission" date="2015-01" db="EMBL/GenBank/DDBJ databases">
        <title>The Genome Sequence of Exophiala spinifera CBS89968.</title>
        <authorList>
            <consortium name="The Broad Institute Genomics Platform"/>
            <person name="Cuomo C."/>
            <person name="de Hoog S."/>
            <person name="Gorbushina A."/>
            <person name="Stielow B."/>
            <person name="Teixiera M."/>
            <person name="Abouelleil A."/>
            <person name="Chapman S.B."/>
            <person name="Priest M."/>
            <person name="Young S.K."/>
            <person name="Wortman J."/>
            <person name="Nusbaum C."/>
            <person name="Birren B."/>
        </authorList>
    </citation>
    <scope>NUCLEOTIDE SEQUENCE [LARGE SCALE GENOMIC DNA]</scope>
    <source>
        <strain evidence="4 5">CBS 89968</strain>
    </source>
</reference>
<dbReference type="RefSeq" id="XP_016234010.1">
    <property type="nucleotide sequence ID" value="XM_016383307.1"/>
</dbReference>
<accession>A0A0D2BRA7</accession>
<gene>
    <name evidence="4" type="ORF">PV08_08986</name>
</gene>
<protein>
    <recommendedName>
        <fullName evidence="3">NmrA-like domain-containing protein</fullName>
    </recommendedName>
</protein>
<dbReference type="InterPro" id="IPR008030">
    <property type="entry name" value="NmrA-like"/>
</dbReference>
<organism evidence="4 5">
    <name type="scientific">Exophiala spinifera</name>
    <dbReference type="NCBI Taxonomy" id="91928"/>
    <lineage>
        <taxon>Eukaryota</taxon>
        <taxon>Fungi</taxon>
        <taxon>Dikarya</taxon>
        <taxon>Ascomycota</taxon>
        <taxon>Pezizomycotina</taxon>
        <taxon>Eurotiomycetes</taxon>
        <taxon>Chaetothyriomycetidae</taxon>
        <taxon>Chaetothyriales</taxon>
        <taxon>Herpotrichiellaceae</taxon>
        <taxon>Exophiala</taxon>
    </lineage>
</organism>
<comment type="similarity">
    <text evidence="1">Belongs to the NmrA-type oxidoreductase family.</text>
</comment>
<dbReference type="PANTHER" id="PTHR42748:SF29">
    <property type="entry name" value="NMRA-LIKE DOMAIN-CONTAINING PROTEIN"/>
    <property type="match status" value="1"/>
</dbReference>
<dbReference type="AlphaFoldDB" id="A0A0D2BRA7"/>
<keyword evidence="5" id="KW-1185">Reference proteome</keyword>
<evidence type="ECO:0000259" key="3">
    <source>
        <dbReference type="Pfam" id="PF05368"/>
    </source>
</evidence>
<keyword evidence="2" id="KW-0521">NADP</keyword>
<proteinExistence type="inferred from homology"/>
<dbReference type="GO" id="GO:0005634">
    <property type="term" value="C:nucleus"/>
    <property type="evidence" value="ECO:0007669"/>
    <property type="project" value="TreeGrafter"/>
</dbReference>
<name>A0A0D2BRA7_9EURO</name>
<dbReference type="InterPro" id="IPR036291">
    <property type="entry name" value="NAD(P)-bd_dom_sf"/>
</dbReference>
<evidence type="ECO:0000256" key="1">
    <source>
        <dbReference type="ARBA" id="ARBA00006328"/>
    </source>
</evidence>
<dbReference type="HOGENOM" id="CLU_007383_8_6_1"/>
<dbReference type="InterPro" id="IPR051164">
    <property type="entry name" value="NmrA-like_oxidored"/>
</dbReference>